<evidence type="ECO:0000256" key="7">
    <source>
        <dbReference type="ARBA" id="ARBA00022840"/>
    </source>
</evidence>
<dbReference type="GO" id="GO:0000049">
    <property type="term" value="F:tRNA binding"/>
    <property type="evidence" value="ECO:0007669"/>
    <property type="project" value="UniProtKB-KW"/>
</dbReference>
<evidence type="ECO:0000256" key="10">
    <source>
        <dbReference type="ARBA" id="ARBA00051542"/>
    </source>
</evidence>
<dbReference type="PANTHER" id="PTHR11933:SF5">
    <property type="entry name" value="MITOCHONDRIAL TRNA-SPECIFIC 2-THIOURIDYLASE 1"/>
    <property type="match status" value="1"/>
</dbReference>
<dbReference type="GO" id="GO:0103016">
    <property type="term" value="F:tRNA-uridine 2-sulfurtransferase activity"/>
    <property type="evidence" value="ECO:0007669"/>
    <property type="project" value="UniProtKB-EC"/>
</dbReference>
<keyword evidence="9" id="KW-1015">Disulfide bond</keyword>
<dbReference type="FunFam" id="2.40.30.10:FF:000023">
    <property type="entry name" value="tRNA-specific 2-thiouridylase MnmA"/>
    <property type="match status" value="1"/>
</dbReference>
<dbReference type="Pfam" id="PF20258">
    <property type="entry name" value="tRNA_Me_trans_C"/>
    <property type="match status" value="1"/>
</dbReference>
<sequence>MKNGELYRASDKNKDQSYFLSQLSKEQLKKVLFPLENLTKDEIRKIAREQNLITAAKKDSTGICFIGERKFAEFLQNYIPAKKGNVLDITNQKIVGEHSGCFYYTIGQRKGLNLGGNKESYYVCGKNVAENIIYVAPSSRPEFLESNSLLASNLNLNTNNFNKKNLSAKFRYRQEDSKVKVEFLENNFVKVYYDKAQAITPGQQVVFYDGEKCIGGAVIEEIYLNDQKLTYL</sequence>
<keyword evidence="6" id="KW-0547">Nucleotide-binding</keyword>
<gene>
    <name evidence="14" type="primary">mnmA_2</name>
    <name evidence="14" type="ORF">NCTC10124_00807</name>
</gene>
<dbReference type="GO" id="GO:0005524">
    <property type="term" value="F:ATP binding"/>
    <property type="evidence" value="ECO:0007669"/>
    <property type="project" value="UniProtKB-KW"/>
</dbReference>
<evidence type="ECO:0000256" key="3">
    <source>
        <dbReference type="ARBA" id="ARBA00022555"/>
    </source>
</evidence>
<comment type="function">
    <text evidence="11">Catalyzes the 2-thiolation of uridine at the wobble position (U34) of tRNA, leading to the formation of s(2)U34.</text>
</comment>
<evidence type="ECO:0000259" key="12">
    <source>
        <dbReference type="Pfam" id="PF20258"/>
    </source>
</evidence>
<evidence type="ECO:0000256" key="9">
    <source>
        <dbReference type="ARBA" id="ARBA00023157"/>
    </source>
</evidence>
<comment type="catalytic activity">
    <reaction evidence="10">
        <text>S-sulfanyl-L-cysteinyl-[protein] + uridine(34) in tRNA + AH2 + ATP = 2-thiouridine(34) in tRNA + L-cysteinyl-[protein] + A + AMP + diphosphate + H(+)</text>
        <dbReference type="Rhea" id="RHEA:47032"/>
        <dbReference type="Rhea" id="RHEA-COMP:10131"/>
        <dbReference type="Rhea" id="RHEA-COMP:11726"/>
        <dbReference type="Rhea" id="RHEA-COMP:11727"/>
        <dbReference type="Rhea" id="RHEA-COMP:11728"/>
        <dbReference type="ChEBI" id="CHEBI:13193"/>
        <dbReference type="ChEBI" id="CHEBI:15378"/>
        <dbReference type="ChEBI" id="CHEBI:17499"/>
        <dbReference type="ChEBI" id="CHEBI:29950"/>
        <dbReference type="ChEBI" id="CHEBI:30616"/>
        <dbReference type="ChEBI" id="CHEBI:33019"/>
        <dbReference type="ChEBI" id="CHEBI:61963"/>
        <dbReference type="ChEBI" id="CHEBI:65315"/>
        <dbReference type="ChEBI" id="CHEBI:87170"/>
        <dbReference type="ChEBI" id="CHEBI:456215"/>
        <dbReference type="EC" id="2.8.1.13"/>
    </reaction>
</comment>
<dbReference type="FunFam" id="2.30.30.280:FF:000001">
    <property type="entry name" value="tRNA-specific 2-thiouridylase MnmA"/>
    <property type="match status" value="1"/>
</dbReference>
<dbReference type="InterPro" id="IPR023382">
    <property type="entry name" value="MnmA-like_central_sf"/>
</dbReference>
<dbReference type="GO" id="GO:0002143">
    <property type="term" value="P:tRNA wobble position uridine thiolation"/>
    <property type="evidence" value="ECO:0007669"/>
    <property type="project" value="TreeGrafter"/>
</dbReference>
<dbReference type="PANTHER" id="PTHR11933">
    <property type="entry name" value="TRNA 5-METHYLAMINOMETHYL-2-THIOURIDYLATE -METHYLTRANSFERASE"/>
    <property type="match status" value="1"/>
</dbReference>
<proteinExistence type="predicted"/>
<evidence type="ECO:0000256" key="1">
    <source>
        <dbReference type="ARBA" id="ARBA00011949"/>
    </source>
</evidence>
<dbReference type="EC" id="2.8.1.13" evidence="1"/>
<evidence type="ECO:0000256" key="4">
    <source>
        <dbReference type="ARBA" id="ARBA00022679"/>
    </source>
</evidence>
<dbReference type="SUPFAM" id="SSF52402">
    <property type="entry name" value="Adenine nucleotide alpha hydrolases-like"/>
    <property type="match status" value="1"/>
</dbReference>
<evidence type="ECO:0000313" key="15">
    <source>
        <dbReference type="Proteomes" id="UP000259328"/>
    </source>
</evidence>
<name>A0A3B0P7F5_MYCSY</name>
<evidence type="ECO:0000313" key="14">
    <source>
        <dbReference type="EMBL" id="SYV93078.1"/>
    </source>
</evidence>
<keyword evidence="5" id="KW-0819">tRNA processing</keyword>
<keyword evidence="8" id="KW-0694">RNA-binding</keyword>
<evidence type="ECO:0000256" key="8">
    <source>
        <dbReference type="ARBA" id="ARBA00022884"/>
    </source>
</evidence>
<dbReference type="InterPro" id="IPR014729">
    <property type="entry name" value="Rossmann-like_a/b/a_fold"/>
</dbReference>
<evidence type="ECO:0000259" key="13">
    <source>
        <dbReference type="Pfam" id="PF20259"/>
    </source>
</evidence>
<dbReference type="Gene3D" id="2.30.30.280">
    <property type="entry name" value="Adenine nucleotide alpha hydrolases-like domains"/>
    <property type="match status" value="1"/>
</dbReference>
<dbReference type="Gene3D" id="3.40.50.620">
    <property type="entry name" value="HUPs"/>
    <property type="match status" value="1"/>
</dbReference>
<evidence type="ECO:0000256" key="5">
    <source>
        <dbReference type="ARBA" id="ARBA00022694"/>
    </source>
</evidence>
<accession>A0A3B0P7F5</accession>
<dbReference type="Pfam" id="PF20259">
    <property type="entry name" value="tRNA_Me_trans_M"/>
    <property type="match status" value="1"/>
</dbReference>
<reference evidence="15" key="1">
    <citation type="submission" date="2018-06" db="EMBL/GenBank/DDBJ databases">
        <authorList>
            <consortium name="Pathogen Informatics"/>
        </authorList>
    </citation>
    <scope>NUCLEOTIDE SEQUENCE [LARGE SCALE GENOMIC DNA]</scope>
    <source>
        <strain evidence="15">NCTC10124</strain>
    </source>
</reference>
<keyword evidence="3" id="KW-0820">tRNA-binding</keyword>
<dbReference type="EMBL" id="LS991953">
    <property type="protein sequence ID" value="SYV93078.1"/>
    <property type="molecule type" value="Genomic_DNA"/>
</dbReference>
<keyword evidence="2" id="KW-0963">Cytoplasm</keyword>
<dbReference type="InterPro" id="IPR046884">
    <property type="entry name" value="MnmA-like_central"/>
</dbReference>
<evidence type="ECO:0000256" key="6">
    <source>
        <dbReference type="ARBA" id="ARBA00022741"/>
    </source>
</evidence>
<feature type="domain" description="tRNA-specific 2-thiouridylase MnmA-like central" evidence="13">
    <location>
        <begin position="73"/>
        <end position="136"/>
    </location>
</feature>
<dbReference type="InterPro" id="IPR004506">
    <property type="entry name" value="MnmA-like"/>
</dbReference>
<protein>
    <recommendedName>
        <fullName evidence="1">tRNA-uridine 2-sulfurtransferase</fullName>
        <ecNumber evidence="1">2.8.1.13</ecNumber>
    </recommendedName>
</protein>
<dbReference type="InterPro" id="IPR046885">
    <property type="entry name" value="MnmA-like_C"/>
</dbReference>
<dbReference type="Pfam" id="PF03054">
    <property type="entry name" value="tRNA_Me_trans"/>
    <property type="match status" value="1"/>
</dbReference>
<dbReference type="Gene3D" id="2.40.30.10">
    <property type="entry name" value="Translation factors"/>
    <property type="match status" value="1"/>
</dbReference>
<evidence type="ECO:0000256" key="2">
    <source>
        <dbReference type="ARBA" id="ARBA00022490"/>
    </source>
</evidence>
<keyword evidence="7" id="KW-0067">ATP-binding</keyword>
<dbReference type="NCBIfam" id="TIGR00420">
    <property type="entry name" value="trmU"/>
    <property type="match status" value="1"/>
</dbReference>
<keyword evidence="4 14" id="KW-0808">Transferase</keyword>
<dbReference type="Proteomes" id="UP000259328">
    <property type="component" value="Chromosome"/>
</dbReference>
<feature type="domain" description="tRNA-specific 2-thiouridylase MnmA-like C-terminal" evidence="12">
    <location>
        <begin position="148"/>
        <end position="219"/>
    </location>
</feature>
<evidence type="ECO:0000256" key="11">
    <source>
        <dbReference type="ARBA" id="ARBA00056575"/>
    </source>
</evidence>
<organism evidence="14 15">
    <name type="scientific">Mycoplasmopsis synoviae</name>
    <name type="common">Mycoplasma synoviae</name>
    <dbReference type="NCBI Taxonomy" id="2109"/>
    <lineage>
        <taxon>Bacteria</taxon>
        <taxon>Bacillati</taxon>
        <taxon>Mycoplasmatota</taxon>
        <taxon>Mycoplasmoidales</taxon>
        <taxon>Metamycoplasmataceae</taxon>
        <taxon>Mycoplasmopsis</taxon>
    </lineage>
</organism>
<dbReference type="AlphaFoldDB" id="A0A3B0P7F5"/>